<dbReference type="PANTHER" id="PTHR45427:SF1">
    <property type="entry name" value="MUCIN-15"/>
    <property type="match status" value="1"/>
</dbReference>
<sequence length="331" mass="35834">MLTLAKTVFISTLLISLPFGSYEKQNPGRNTTQSTEDVLKTIGNKSIPLESEANITSENEARSASNHPVAEAPLDLSTTSETVNSTNNLLRVNNSEGPRPTSTFSTVSPFLHGFVSRLPLNSSITDKNLGHISAHLDSTYSLSSENHTWVLDNDTLKIPDISSSVTNHAPGSTTTPVTPLTVEPTGLLTTNSDNFAGFTPYQENTTLQPTLIFTNNSKLFPNTSDTQKENKSTGIVFGAILGAILGVSLLSLVGYLLCGKRKTDSFSHRRLYDDRNEPVLRLDNAPEPYDVNFGNSSYYNSAVSDASMPEGGENVHDDIPMDDIPPLRTAI</sequence>
<dbReference type="Pfam" id="PF15672">
    <property type="entry name" value="Mucin15"/>
    <property type="match status" value="1"/>
</dbReference>
<feature type="signal peptide" evidence="2">
    <location>
        <begin position="1"/>
        <end position="23"/>
    </location>
</feature>
<dbReference type="PANTHER" id="PTHR45427">
    <property type="entry name" value="MUCIN-15"/>
    <property type="match status" value="1"/>
</dbReference>
<dbReference type="CTD" id="143662"/>
<dbReference type="AlphaFoldDB" id="A0A8C6RR56"/>
<dbReference type="Ensembl" id="ENSNGAT00000026092.1">
    <property type="protein sequence ID" value="ENSNGAP00000020423.1"/>
    <property type="gene ID" value="ENSNGAG00000019922.1"/>
</dbReference>
<dbReference type="RefSeq" id="XP_008839936.1">
    <property type="nucleotide sequence ID" value="XM_008841714.1"/>
</dbReference>
<evidence type="ECO:0000313" key="3">
    <source>
        <dbReference type="Ensembl" id="ENSNGAP00000020423.1"/>
    </source>
</evidence>
<keyword evidence="2" id="KW-0732">Signal</keyword>
<organism evidence="3 4">
    <name type="scientific">Nannospalax galili</name>
    <name type="common">Northern Israeli blind subterranean mole rat</name>
    <name type="synonym">Spalax galili</name>
    <dbReference type="NCBI Taxonomy" id="1026970"/>
    <lineage>
        <taxon>Eukaryota</taxon>
        <taxon>Metazoa</taxon>
        <taxon>Chordata</taxon>
        <taxon>Craniata</taxon>
        <taxon>Vertebrata</taxon>
        <taxon>Euteleostomi</taxon>
        <taxon>Mammalia</taxon>
        <taxon>Eutheria</taxon>
        <taxon>Euarchontoglires</taxon>
        <taxon>Glires</taxon>
        <taxon>Rodentia</taxon>
        <taxon>Myomorpha</taxon>
        <taxon>Muroidea</taxon>
        <taxon>Spalacidae</taxon>
        <taxon>Spalacinae</taxon>
        <taxon>Nannospalax</taxon>
    </lineage>
</organism>
<evidence type="ECO:0000256" key="1">
    <source>
        <dbReference type="SAM" id="Phobius"/>
    </source>
</evidence>
<feature type="chain" id="PRO_5034280766" evidence="2">
    <location>
        <begin position="24"/>
        <end position="331"/>
    </location>
</feature>
<proteinExistence type="predicted"/>
<dbReference type="InterPro" id="IPR031371">
    <property type="entry name" value="Mucin-15"/>
</dbReference>
<keyword evidence="1" id="KW-0472">Membrane</keyword>
<keyword evidence="1" id="KW-1133">Transmembrane helix</keyword>
<dbReference type="OrthoDB" id="9950822at2759"/>
<keyword evidence="4" id="KW-1185">Reference proteome</keyword>
<feature type="transmembrane region" description="Helical" evidence="1">
    <location>
        <begin position="235"/>
        <end position="258"/>
    </location>
</feature>
<gene>
    <name evidence="3" type="primary">Muc15</name>
</gene>
<protein>
    <submittedName>
        <fullName evidence="3">Mucin 15</fullName>
    </submittedName>
</protein>
<keyword evidence="1" id="KW-0812">Transmembrane</keyword>
<dbReference type="OMA" id="PDEWLTT"/>
<evidence type="ECO:0000313" key="4">
    <source>
        <dbReference type="Proteomes" id="UP000694381"/>
    </source>
</evidence>
<accession>A0A8C6RR56</accession>
<name>A0A8C6RR56_NANGA</name>
<dbReference type="GeneID" id="103741024"/>
<dbReference type="GeneTree" id="ENSGT00390000001698"/>
<reference evidence="3" key="2">
    <citation type="submission" date="2025-09" db="UniProtKB">
        <authorList>
            <consortium name="Ensembl"/>
        </authorList>
    </citation>
    <scope>IDENTIFICATION</scope>
</reference>
<reference evidence="3" key="1">
    <citation type="submission" date="2025-08" db="UniProtKB">
        <authorList>
            <consortium name="Ensembl"/>
        </authorList>
    </citation>
    <scope>IDENTIFICATION</scope>
</reference>
<dbReference type="Proteomes" id="UP000694381">
    <property type="component" value="Unassembled WGS sequence"/>
</dbReference>
<evidence type="ECO:0000256" key="2">
    <source>
        <dbReference type="SAM" id="SignalP"/>
    </source>
</evidence>